<dbReference type="InterPro" id="IPR028889">
    <property type="entry name" value="USP"/>
</dbReference>
<feature type="compositionally biased region" description="Pro residues" evidence="8">
    <location>
        <begin position="847"/>
        <end position="856"/>
    </location>
</feature>
<feature type="region of interest" description="Disordered" evidence="8">
    <location>
        <begin position="1221"/>
        <end position="1258"/>
    </location>
</feature>
<dbReference type="EC" id="3.4.19.12" evidence="2"/>
<dbReference type="EMBL" id="CAJVPD010000144">
    <property type="protein sequence ID" value="CAG8355504.1"/>
    <property type="molecule type" value="Genomic_DNA"/>
</dbReference>
<feature type="coiled-coil region" evidence="7">
    <location>
        <begin position="1028"/>
        <end position="1055"/>
    </location>
</feature>
<feature type="coiled-coil region" evidence="7">
    <location>
        <begin position="1093"/>
        <end position="1120"/>
    </location>
</feature>
<keyword evidence="6" id="KW-0788">Thiol protease</keyword>
<dbReference type="InterPro" id="IPR044635">
    <property type="entry name" value="UBP14-like"/>
</dbReference>
<evidence type="ECO:0000259" key="9">
    <source>
        <dbReference type="PROSITE" id="PS50235"/>
    </source>
</evidence>
<dbReference type="InterPro" id="IPR018200">
    <property type="entry name" value="USP_CS"/>
</dbReference>
<feature type="compositionally biased region" description="Polar residues" evidence="8">
    <location>
        <begin position="1235"/>
        <end position="1247"/>
    </location>
</feature>
<dbReference type="InterPro" id="IPR038765">
    <property type="entry name" value="Papain-like_cys_pep_sf"/>
</dbReference>
<dbReference type="PANTHER" id="PTHR43982:SF6">
    <property type="entry name" value="UBIQUITIN CARBOXYL-TERMINAL HYDROLASE 2-RELATED"/>
    <property type="match status" value="1"/>
</dbReference>
<evidence type="ECO:0000256" key="8">
    <source>
        <dbReference type="SAM" id="MobiDB-lite"/>
    </source>
</evidence>
<keyword evidence="7" id="KW-0175">Coiled coil</keyword>
<dbReference type="CDD" id="cd02666">
    <property type="entry name" value="Peptidase_C19J"/>
    <property type="match status" value="1"/>
</dbReference>
<dbReference type="PROSITE" id="PS50235">
    <property type="entry name" value="USP_3"/>
    <property type="match status" value="1"/>
</dbReference>
<dbReference type="FunFam" id="3.90.70.10:FF:000122">
    <property type="entry name" value="Ubiquitin carboxyl-terminal hydrolase 2"/>
    <property type="match status" value="1"/>
</dbReference>
<evidence type="ECO:0000256" key="4">
    <source>
        <dbReference type="ARBA" id="ARBA00022786"/>
    </source>
</evidence>
<feature type="region of interest" description="Disordered" evidence="8">
    <location>
        <begin position="832"/>
        <end position="857"/>
    </location>
</feature>
<comment type="catalytic activity">
    <reaction evidence="1">
        <text>Thiol-dependent hydrolysis of ester, thioester, amide, peptide and isopeptide bonds formed by the C-terminal Gly of ubiquitin (a 76-residue protein attached to proteins as an intracellular targeting signal).</text>
        <dbReference type="EC" id="3.4.19.12"/>
    </reaction>
</comment>
<dbReference type="Pfam" id="PF13446">
    <property type="entry name" value="RPT"/>
    <property type="match status" value="3"/>
</dbReference>
<protein>
    <recommendedName>
        <fullName evidence="2">ubiquitinyl hydrolase 1</fullName>
        <ecNumber evidence="2">3.4.19.12</ecNumber>
    </recommendedName>
</protein>
<proteinExistence type="predicted"/>
<name>A0A9W4IS40_9EURO</name>
<feature type="region of interest" description="Disordered" evidence="8">
    <location>
        <begin position="756"/>
        <end position="816"/>
    </location>
</feature>
<evidence type="ECO:0000313" key="11">
    <source>
        <dbReference type="Proteomes" id="UP001152592"/>
    </source>
</evidence>
<evidence type="ECO:0000256" key="2">
    <source>
        <dbReference type="ARBA" id="ARBA00012759"/>
    </source>
</evidence>
<evidence type="ECO:0000256" key="1">
    <source>
        <dbReference type="ARBA" id="ARBA00000707"/>
    </source>
</evidence>
<dbReference type="GO" id="GO:0004843">
    <property type="term" value="F:cysteine-type deubiquitinase activity"/>
    <property type="evidence" value="ECO:0007669"/>
    <property type="project" value="UniProtKB-EC"/>
</dbReference>
<reference evidence="10" key="1">
    <citation type="submission" date="2021-07" db="EMBL/GenBank/DDBJ databases">
        <authorList>
            <person name="Branca A.L. A."/>
        </authorList>
    </citation>
    <scope>NUCLEOTIDE SEQUENCE</scope>
</reference>
<dbReference type="Gene3D" id="3.90.70.10">
    <property type="entry name" value="Cysteine proteinases"/>
    <property type="match status" value="2"/>
</dbReference>
<dbReference type="AlphaFoldDB" id="A0A9W4IS40"/>
<evidence type="ECO:0000313" key="10">
    <source>
        <dbReference type="EMBL" id="CAG8355504.1"/>
    </source>
</evidence>
<keyword evidence="5" id="KW-0378">Hydrolase</keyword>
<sequence>MASVQLAGKTAPRLVQDIELYDPAHDPDTGRNLLSETPLLYPLGYDGPRSWISPTACRHEYVLKTDQTFLAQAEHRRRPGTSSKVAAICSKCRCHLQLVVNHSNNVQMQSQALKGEHIHHLVYKSGRQKNGVSMPEMTHRGQIAETYHYQCSYTSCAAMVSLRILSPVLSEEFVHLMTDEDLLQKRAEEAFATYSETMEGMAKPEPINLLDNLRLYITNSLRNPQRSKPIASGNKRFVHVFGVEGAACKDLLEFLEFSYVEDTGVWHPPKPIPGAEKPYQDPLCVFLDDVILELLALMHQRPASEKRGHQFPHLSPSAIPDILYALEASDYPKAPGKDEFEMPSDSCYEDLGVTEDMSSVAITEAYRQQIVMDPKMAPYYLSCLKLIGGCRRRRGKDDEYLTNAINEAYLEGQFASEDVEQAYQFFGFDIDDRQLNNNRILECFYEYVGSPTQENKARQELSRIGKHRESDRLMAASEDRVVTVEQANIYLGVENETPDDFVMTMYTAKVNDHPSTRALAGRALELIAESRKSPSLTHFLHTGETLAAEMDIGDAYRLLQIPDQTTDDGAIMAAYTICIDDNPSDADRYNQALVIIANHIDSTPLKASAGISTEPQRNMQDWPVGLQNIGNTCYLNSLLQFYFSVRPFREMVLDLERFQMDLGDMESLAKKQVGSRKVTKKEVERSMRFLNELRTLYIGMITSSQNSVTPGQELARLTLISPGNEAAVRRRSTITASRAQILGEINGAPVLGPLGHPPIPPGSNLEQDGSAPIQAPTAGVSLGDTIKTPDNTTNGVPGLFADGTENATPESDDLASDQAEIGSVRSDADMEIEPNAPASTNPDNSNLPPPVPPRPIPEIDREKQLKEELEYGAQQDVTEVINNVLFQSQCAIKARGIDDDGEQIDQIKDLFYGTTRSYISTEKGTRSKNERWCDIKVDVAHGSRDIYSAIDAAFDVQKISVDNTVAEQFGSISRIPPVLQIQVQRVQFDPVKKSSFKSTNHLELLDTIYMDRYMDTKNPEIVDRREQCWKWKALINRLEDRREQLLRKKENDGMDKAALLRQSQLALVGLDSLEQLESLESDTSALGIDSQLIKDVKNHAGGAEAELEAVEQEIKDTQAMISGQFADYHNLPYRLYAVFVHHGSVSFGHYYIYIYDFEKNIWRKYNDEYVTEVTNLDEIFKGDSTSNPPTPYFLVYVNSDMKERLVNPVCREVDVVMPERATSTLGEDKAASPSGDVSGSTPQSTSGMDPPSSPVTLI</sequence>
<dbReference type="GO" id="GO:0043161">
    <property type="term" value="P:proteasome-mediated ubiquitin-dependent protein catabolic process"/>
    <property type="evidence" value="ECO:0007669"/>
    <property type="project" value="InterPro"/>
</dbReference>
<evidence type="ECO:0000256" key="6">
    <source>
        <dbReference type="ARBA" id="ARBA00022807"/>
    </source>
</evidence>
<dbReference type="Proteomes" id="UP001152592">
    <property type="component" value="Unassembled WGS sequence"/>
</dbReference>
<evidence type="ECO:0000256" key="5">
    <source>
        <dbReference type="ARBA" id="ARBA00022801"/>
    </source>
</evidence>
<organism evidence="10 11">
    <name type="scientific">Penicillium salamii</name>
    <dbReference type="NCBI Taxonomy" id="1612424"/>
    <lineage>
        <taxon>Eukaryota</taxon>
        <taxon>Fungi</taxon>
        <taxon>Dikarya</taxon>
        <taxon>Ascomycota</taxon>
        <taxon>Pezizomycotina</taxon>
        <taxon>Eurotiomycetes</taxon>
        <taxon>Eurotiomycetidae</taxon>
        <taxon>Eurotiales</taxon>
        <taxon>Aspergillaceae</taxon>
        <taxon>Penicillium</taxon>
    </lineage>
</organism>
<dbReference type="PROSITE" id="PS00972">
    <property type="entry name" value="USP_1"/>
    <property type="match status" value="1"/>
</dbReference>
<dbReference type="PROSITE" id="PS00973">
    <property type="entry name" value="USP_2"/>
    <property type="match status" value="1"/>
</dbReference>
<dbReference type="GO" id="GO:0061136">
    <property type="term" value="P:regulation of proteasomal protein catabolic process"/>
    <property type="evidence" value="ECO:0007669"/>
    <property type="project" value="TreeGrafter"/>
</dbReference>
<dbReference type="GO" id="GO:0016579">
    <property type="term" value="P:protein deubiquitination"/>
    <property type="evidence" value="ECO:0007669"/>
    <property type="project" value="InterPro"/>
</dbReference>
<dbReference type="GO" id="GO:0070628">
    <property type="term" value="F:proteasome binding"/>
    <property type="evidence" value="ECO:0007669"/>
    <property type="project" value="TreeGrafter"/>
</dbReference>
<evidence type="ECO:0000256" key="7">
    <source>
        <dbReference type="SAM" id="Coils"/>
    </source>
</evidence>
<feature type="domain" description="USP" evidence="9">
    <location>
        <begin position="624"/>
        <end position="1199"/>
    </location>
</feature>
<dbReference type="InterPro" id="IPR025305">
    <property type="entry name" value="UCH_repeat_domain"/>
</dbReference>
<dbReference type="OrthoDB" id="189997at2759"/>
<dbReference type="InterPro" id="IPR001394">
    <property type="entry name" value="Peptidase_C19_UCH"/>
</dbReference>
<dbReference type="PANTHER" id="PTHR43982">
    <property type="entry name" value="UBIQUITIN CARBOXYL-TERMINAL HYDROLASE"/>
    <property type="match status" value="1"/>
</dbReference>
<comment type="caution">
    <text evidence="10">The sequence shown here is derived from an EMBL/GenBank/DDBJ whole genome shotgun (WGS) entry which is preliminary data.</text>
</comment>
<gene>
    <name evidence="10" type="ORF">PSALAMII_LOCUS3255</name>
</gene>
<keyword evidence="4" id="KW-0833">Ubl conjugation pathway</keyword>
<dbReference type="SUPFAM" id="SSF54001">
    <property type="entry name" value="Cysteine proteinases"/>
    <property type="match status" value="1"/>
</dbReference>
<evidence type="ECO:0000256" key="3">
    <source>
        <dbReference type="ARBA" id="ARBA00022670"/>
    </source>
</evidence>
<keyword evidence="3" id="KW-0645">Protease</keyword>
<dbReference type="Pfam" id="PF00443">
    <property type="entry name" value="UCH"/>
    <property type="match status" value="1"/>
</dbReference>
<accession>A0A9W4IS40</accession>